<evidence type="ECO:0000256" key="4">
    <source>
        <dbReference type="SAM" id="MobiDB-lite"/>
    </source>
</evidence>
<evidence type="ECO:0000256" key="3">
    <source>
        <dbReference type="PROSITE-ProRule" id="PRU00089"/>
    </source>
</evidence>
<feature type="DNA-binding region" description="Fork-head" evidence="3">
    <location>
        <begin position="146"/>
        <end position="178"/>
    </location>
</feature>
<accession>A0AAW0MQ56</accession>
<comment type="caution">
    <text evidence="6">The sequence shown here is derived from an EMBL/GenBank/DDBJ whole genome shotgun (WGS) entry which is preliminary data.</text>
</comment>
<dbReference type="PROSITE" id="PS50039">
    <property type="entry name" value="FORK_HEAD_3"/>
    <property type="match status" value="1"/>
</dbReference>
<feature type="region of interest" description="Disordered" evidence="4">
    <location>
        <begin position="1"/>
        <end position="112"/>
    </location>
</feature>
<reference evidence="7" key="1">
    <citation type="submission" date="2024-04" db="EMBL/GenBank/DDBJ databases">
        <title>Salinicola lusitanus LLJ914,a marine bacterium isolated from the Okinawa Trough.</title>
        <authorList>
            <person name="Li J."/>
        </authorList>
    </citation>
    <scope>NUCLEOTIDE SEQUENCE [LARGE SCALE GENOMIC DNA]</scope>
</reference>
<dbReference type="GO" id="GO:0003700">
    <property type="term" value="F:DNA-binding transcription factor activity"/>
    <property type="evidence" value="ECO:0007669"/>
    <property type="project" value="InterPro"/>
</dbReference>
<comment type="subcellular location">
    <subcellularLocation>
        <location evidence="3">Nucleus</location>
    </subcellularLocation>
</comment>
<organism evidence="6 7">
    <name type="scientific">Mugilogobius chulae</name>
    <name type="common">yellowstripe goby</name>
    <dbReference type="NCBI Taxonomy" id="88201"/>
    <lineage>
        <taxon>Eukaryota</taxon>
        <taxon>Metazoa</taxon>
        <taxon>Chordata</taxon>
        <taxon>Craniata</taxon>
        <taxon>Vertebrata</taxon>
        <taxon>Euteleostomi</taxon>
        <taxon>Actinopterygii</taxon>
        <taxon>Neopterygii</taxon>
        <taxon>Teleostei</taxon>
        <taxon>Neoteleostei</taxon>
        <taxon>Acanthomorphata</taxon>
        <taxon>Gobiaria</taxon>
        <taxon>Gobiiformes</taxon>
        <taxon>Gobioidei</taxon>
        <taxon>Gobiidae</taxon>
        <taxon>Gobionellinae</taxon>
        <taxon>Mugilogobius</taxon>
    </lineage>
</organism>
<keyword evidence="7" id="KW-1185">Reference proteome</keyword>
<proteinExistence type="predicted"/>
<name>A0AAW0MQ56_9GOBI</name>
<feature type="compositionally biased region" description="Polar residues" evidence="4">
    <location>
        <begin position="9"/>
        <end position="18"/>
    </location>
</feature>
<keyword evidence="1 3" id="KW-0238">DNA-binding</keyword>
<feature type="compositionally biased region" description="Basic residues" evidence="4">
    <location>
        <begin position="53"/>
        <end position="69"/>
    </location>
</feature>
<dbReference type="AlphaFoldDB" id="A0AAW0MQ56"/>
<dbReference type="GO" id="GO:1990837">
    <property type="term" value="F:sequence-specific double-stranded DNA binding"/>
    <property type="evidence" value="ECO:0007669"/>
    <property type="project" value="TreeGrafter"/>
</dbReference>
<dbReference type="GO" id="GO:0006357">
    <property type="term" value="P:regulation of transcription by RNA polymerase II"/>
    <property type="evidence" value="ECO:0007669"/>
    <property type="project" value="TreeGrafter"/>
</dbReference>
<evidence type="ECO:0000313" key="7">
    <source>
        <dbReference type="Proteomes" id="UP001460270"/>
    </source>
</evidence>
<protein>
    <recommendedName>
        <fullName evidence="2">Forkhead box protein G1</fullName>
    </recommendedName>
</protein>
<evidence type="ECO:0000259" key="5">
    <source>
        <dbReference type="PROSITE" id="PS50039"/>
    </source>
</evidence>
<evidence type="ECO:0000256" key="1">
    <source>
        <dbReference type="ARBA" id="ARBA00023125"/>
    </source>
</evidence>
<dbReference type="GO" id="GO:0005634">
    <property type="term" value="C:nucleus"/>
    <property type="evidence" value="ECO:0007669"/>
    <property type="project" value="UniProtKB-SubCell"/>
</dbReference>
<dbReference type="Proteomes" id="UP001460270">
    <property type="component" value="Unassembled WGS sequence"/>
</dbReference>
<dbReference type="InterPro" id="IPR047208">
    <property type="entry name" value="FOXG1"/>
</dbReference>
<dbReference type="PANTHER" id="PTHR46617">
    <property type="entry name" value="FORKHEAD BOX PROTEIN G1"/>
    <property type="match status" value="1"/>
</dbReference>
<dbReference type="InterPro" id="IPR001766">
    <property type="entry name" value="Fork_head_dom"/>
</dbReference>
<feature type="domain" description="Fork-head" evidence="5">
    <location>
        <begin position="146"/>
        <end position="178"/>
    </location>
</feature>
<sequence length="401" mass="43243">MRDREHNMLQKSSFSINSLLPEAARSDRERERELNRERDQNQNREQARDQARTKHGTRSRARAALRLRRSWNSSPRRGTRPRTGSARTRTRRRRKRRRAKPREAAHAQRHLRVHHEELPVLSREQAGLAELHPPQPEPQQVLREGPRHYDDPGKGNYWMLDPSSDDVFIGGTTGKLRRRSTTSRAKLAFKRGARLTSGLTFMERAGSLYWPVSPFLRATAAGHAFGYNSSSSGYHAHHAVSYGGMLAPSSSPFPTSCPELPYATHHLTAAALAASCSSSYPLNPCLLAGQTSYFFPHVPHASTSSGPGAVSLSRVSTAGSPQAHAAPPVSAPGLCDSLRPALTGPLPAAFSTGLSAGGLSGGLSAGGLSAGGLSAGGLSAGLSDYFNTHQTQGSAPNPLIH</sequence>
<evidence type="ECO:0000256" key="2">
    <source>
        <dbReference type="ARBA" id="ARBA00034868"/>
    </source>
</evidence>
<dbReference type="PANTHER" id="PTHR46617:SF5">
    <property type="entry name" value="FORKHEAD BOX PROTEIN G1"/>
    <property type="match status" value="1"/>
</dbReference>
<feature type="compositionally biased region" description="Basic and acidic residues" evidence="4">
    <location>
        <begin position="24"/>
        <end position="52"/>
    </location>
</feature>
<feature type="compositionally biased region" description="Basic residues" evidence="4">
    <location>
        <begin position="88"/>
        <end position="100"/>
    </location>
</feature>
<keyword evidence="3" id="KW-0539">Nucleus</keyword>
<gene>
    <name evidence="6" type="ORF">WMY93_032903</name>
</gene>
<dbReference type="EMBL" id="JBBPFD010000094">
    <property type="protein sequence ID" value="KAK7880458.1"/>
    <property type="molecule type" value="Genomic_DNA"/>
</dbReference>
<evidence type="ECO:0000313" key="6">
    <source>
        <dbReference type="EMBL" id="KAK7880458.1"/>
    </source>
</evidence>